<accession>A0A9X1ZA06</accession>
<proteinExistence type="predicted"/>
<dbReference type="RefSeq" id="WP_188924296.1">
    <property type="nucleotide sequence ID" value="NZ_BMQI01000008.1"/>
</dbReference>
<evidence type="ECO:0000313" key="1">
    <source>
        <dbReference type="EMBL" id="MCL1104510.1"/>
    </source>
</evidence>
<evidence type="ECO:0000313" key="2">
    <source>
        <dbReference type="Proteomes" id="UP001139408"/>
    </source>
</evidence>
<gene>
    <name evidence="1" type="ORF">L2749_04445</name>
</gene>
<reference evidence="1" key="1">
    <citation type="submission" date="2022-01" db="EMBL/GenBank/DDBJ databases">
        <title>Whole genome-based taxonomy of the Shewanellaceae.</title>
        <authorList>
            <person name="Martin-Rodriguez A.J."/>
        </authorList>
    </citation>
    <scope>NUCLEOTIDE SEQUENCE</scope>
    <source>
        <strain evidence="1">DSM 23803</strain>
    </source>
</reference>
<keyword evidence="2" id="KW-1185">Reference proteome</keyword>
<name>A0A9X1ZA06_9GAMM</name>
<dbReference type="EMBL" id="JAKILJ010000007">
    <property type="protein sequence ID" value="MCL1104510.1"/>
    <property type="molecule type" value="Genomic_DNA"/>
</dbReference>
<comment type="caution">
    <text evidence="1">The sequence shown here is derived from an EMBL/GenBank/DDBJ whole genome shotgun (WGS) entry which is preliminary data.</text>
</comment>
<protein>
    <submittedName>
        <fullName evidence="1">Uncharacterized protein</fullName>
    </submittedName>
</protein>
<sequence>MELRYARCRVLSMKSYKYIEKLVVMQHPDSKDLIRLMIEHDGQQTYGLQRSIVNKGKVRHFYNKKLWHSAYNVKLELARRISDYEDKGFDVMTEISLQHNNIGTIPEFFYSKKSINAGDKAVSIEPTDVPIFVDCSFHKLSIRDLRYNTEIVDEDLIAFFNTLRKTIEFLPFTMVSVWSNNEIKVLLLDYHSKPKPKHGFNYLAKMATTEPMVFVVTDCTVQNSVISNDTLSESFAVLSGDSLTYHLSSKWKSANVFLEKNNHINSFSVYCMDSGVYREVLTDVKLNEVDRSCNAEILFTHVENQISNVTFVRSLGFHVTISNEKVFYLHN</sequence>
<dbReference type="Proteomes" id="UP001139408">
    <property type="component" value="Unassembled WGS sequence"/>
</dbReference>
<dbReference type="AlphaFoldDB" id="A0A9X1ZA06"/>
<organism evidence="1 2">
    <name type="scientific">Shewanella algicola</name>
    <dbReference type="NCBI Taxonomy" id="640633"/>
    <lineage>
        <taxon>Bacteria</taxon>
        <taxon>Pseudomonadati</taxon>
        <taxon>Pseudomonadota</taxon>
        <taxon>Gammaproteobacteria</taxon>
        <taxon>Alteromonadales</taxon>
        <taxon>Shewanellaceae</taxon>
        <taxon>Shewanella</taxon>
    </lineage>
</organism>